<proteinExistence type="predicted"/>
<accession>A0ACB8EFI0</accession>
<keyword evidence="2" id="KW-1185">Reference proteome</keyword>
<evidence type="ECO:0000313" key="1">
    <source>
        <dbReference type="EMBL" id="KAH7991362.1"/>
    </source>
</evidence>
<gene>
    <name evidence="1" type="ORF">K3G42_005227</name>
</gene>
<dbReference type="EMBL" id="CM037616">
    <property type="protein sequence ID" value="KAH7991362.1"/>
    <property type="molecule type" value="Genomic_DNA"/>
</dbReference>
<reference evidence="1" key="1">
    <citation type="submission" date="2021-08" db="EMBL/GenBank/DDBJ databases">
        <title>The first chromosome-level gecko genome reveals the dynamic sex chromosomes of Neotropical dwarf geckos (Sphaerodactylidae: Sphaerodactylus).</title>
        <authorList>
            <person name="Pinto B.J."/>
            <person name="Keating S.E."/>
            <person name="Gamble T."/>
        </authorList>
    </citation>
    <scope>NUCLEOTIDE SEQUENCE</scope>
    <source>
        <strain evidence="1">TG3544</strain>
    </source>
</reference>
<dbReference type="Proteomes" id="UP000827872">
    <property type="component" value="Linkage Group LG03"/>
</dbReference>
<comment type="caution">
    <text evidence="1">The sequence shown here is derived from an EMBL/GenBank/DDBJ whole genome shotgun (WGS) entry which is preliminary data.</text>
</comment>
<name>A0ACB8EFI0_9SAUR</name>
<organism evidence="1 2">
    <name type="scientific">Sphaerodactylus townsendi</name>
    <dbReference type="NCBI Taxonomy" id="933632"/>
    <lineage>
        <taxon>Eukaryota</taxon>
        <taxon>Metazoa</taxon>
        <taxon>Chordata</taxon>
        <taxon>Craniata</taxon>
        <taxon>Vertebrata</taxon>
        <taxon>Euteleostomi</taxon>
        <taxon>Lepidosauria</taxon>
        <taxon>Squamata</taxon>
        <taxon>Bifurcata</taxon>
        <taxon>Gekkota</taxon>
        <taxon>Sphaerodactylidae</taxon>
        <taxon>Sphaerodactylus</taxon>
    </lineage>
</organism>
<evidence type="ECO:0000313" key="2">
    <source>
        <dbReference type="Proteomes" id="UP000827872"/>
    </source>
</evidence>
<protein>
    <submittedName>
        <fullName evidence="1">Uncharacterized protein</fullName>
    </submittedName>
</protein>
<sequence length="90" mass="9707">MQRLVGEDDAQVSCGEEMNLQSEKPEENDLNGTLGSEVKGMPEILEVCGNQQGLESCGQVNPVEEDSILGAISCELMFSSVFEGQLDLVQ</sequence>